<dbReference type="SUPFAM" id="SSF57567">
    <property type="entry name" value="Serine protease inhibitors"/>
    <property type="match status" value="1"/>
</dbReference>
<name>A0A8S2Y659_9BILA</name>
<organism evidence="2 3">
    <name type="scientific">Rotaria magnacalcarata</name>
    <dbReference type="NCBI Taxonomy" id="392030"/>
    <lineage>
        <taxon>Eukaryota</taxon>
        <taxon>Metazoa</taxon>
        <taxon>Spiralia</taxon>
        <taxon>Gnathifera</taxon>
        <taxon>Rotifera</taxon>
        <taxon>Eurotatoria</taxon>
        <taxon>Bdelloidea</taxon>
        <taxon>Philodinida</taxon>
        <taxon>Philodinidae</taxon>
        <taxon>Rotaria</taxon>
    </lineage>
</organism>
<dbReference type="Pfam" id="PF01826">
    <property type="entry name" value="TIL"/>
    <property type="match status" value="1"/>
</dbReference>
<dbReference type="AlphaFoldDB" id="A0A8S2Y659"/>
<evidence type="ECO:0000259" key="1">
    <source>
        <dbReference type="Pfam" id="PF01826"/>
    </source>
</evidence>
<dbReference type="Gene3D" id="2.10.25.10">
    <property type="entry name" value="Laminin"/>
    <property type="match status" value="1"/>
</dbReference>
<accession>A0A8S2Y659</accession>
<gene>
    <name evidence="2" type="ORF">SMN809_LOCUS36485</name>
</gene>
<dbReference type="EMBL" id="CAJOBI010089978">
    <property type="protein sequence ID" value="CAF4537555.1"/>
    <property type="molecule type" value="Genomic_DNA"/>
</dbReference>
<proteinExistence type="predicted"/>
<protein>
    <recommendedName>
        <fullName evidence="1">TIL domain-containing protein</fullName>
    </recommendedName>
</protein>
<evidence type="ECO:0000313" key="3">
    <source>
        <dbReference type="Proteomes" id="UP000676336"/>
    </source>
</evidence>
<dbReference type="InterPro" id="IPR036084">
    <property type="entry name" value="Ser_inhib-like_sf"/>
</dbReference>
<evidence type="ECO:0000313" key="2">
    <source>
        <dbReference type="EMBL" id="CAF4537555.1"/>
    </source>
</evidence>
<reference evidence="2" key="1">
    <citation type="submission" date="2021-02" db="EMBL/GenBank/DDBJ databases">
        <authorList>
            <person name="Nowell W R."/>
        </authorList>
    </citation>
    <scope>NUCLEOTIDE SEQUENCE</scope>
</reference>
<feature type="domain" description="TIL" evidence="1">
    <location>
        <begin position="36"/>
        <end position="79"/>
    </location>
</feature>
<sequence>AVAAYARECQLANITTNWLSDARIQSVCRNAQYGQCLGGASYSDCAPKCSQTCHQLTISGQTCSERECIAGCSCPSQTYL</sequence>
<feature type="non-terminal residue" evidence="2">
    <location>
        <position position="80"/>
    </location>
</feature>
<feature type="non-terminal residue" evidence="2">
    <location>
        <position position="1"/>
    </location>
</feature>
<dbReference type="Proteomes" id="UP000676336">
    <property type="component" value="Unassembled WGS sequence"/>
</dbReference>
<dbReference type="InterPro" id="IPR002919">
    <property type="entry name" value="TIL_dom"/>
</dbReference>
<comment type="caution">
    <text evidence="2">The sequence shown here is derived from an EMBL/GenBank/DDBJ whole genome shotgun (WGS) entry which is preliminary data.</text>
</comment>